<gene>
    <name evidence="1" type="ORF">ACFO5K_26330</name>
</gene>
<evidence type="ECO:0000313" key="2">
    <source>
        <dbReference type="Proteomes" id="UP001595844"/>
    </source>
</evidence>
<dbReference type="Proteomes" id="UP001595844">
    <property type="component" value="Unassembled WGS sequence"/>
</dbReference>
<keyword evidence="2" id="KW-1185">Reference proteome</keyword>
<comment type="caution">
    <text evidence="1">The sequence shown here is derived from an EMBL/GenBank/DDBJ whole genome shotgun (WGS) entry which is preliminary data.</text>
</comment>
<dbReference type="EMBL" id="JBHSDL010000038">
    <property type="protein sequence ID" value="MFC4377602.1"/>
    <property type="molecule type" value="Genomic_DNA"/>
</dbReference>
<protein>
    <submittedName>
        <fullName evidence="1">Uncharacterized protein</fullName>
    </submittedName>
</protein>
<organism evidence="1 2">
    <name type="scientific">Nocardia halotolerans</name>
    <dbReference type="NCBI Taxonomy" id="1755878"/>
    <lineage>
        <taxon>Bacteria</taxon>
        <taxon>Bacillati</taxon>
        <taxon>Actinomycetota</taxon>
        <taxon>Actinomycetes</taxon>
        <taxon>Mycobacteriales</taxon>
        <taxon>Nocardiaceae</taxon>
        <taxon>Nocardia</taxon>
    </lineage>
</organism>
<sequence>MREPRDRAELVEGLLAAEFADIDADAMRRVHAGEHDEWLSALEATGLFGRTTLADIADCWTAEPRLLRDALLAEADEFTRRRCLAAWATLEAGPAAAVGG</sequence>
<name>A0ABV8VPL7_9NOCA</name>
<reference evidence="2" key="1">
    <citation type="journal article" date="2019" name="Int. J. Syst. Evol. Microbiol.">
        <title>The Global Catalogue of Microorganisms (GCM) 10K type strain sequencing project: providing services to taxonomists for standard genome sequencing and annotation.</title>
        <authorList>
            <consortium name="The Broad Institute Genomics Platform"/>
            <consortium name="The Broad Institute Genome Sequencing Center for Infectious Disease"/>
            <person name="Wu L."/>
            <person name="Ma J."/>
        </authorList>
    </citation>
    <scope>NUCLEOTIDE SEQUENCE [LARGE SCALE GENOMIC DNA]</scope>
    <source>
        <strain evidence="2">IBRC-M 10490</strain>
    </source>
</reference>
<proteinExistence type="predicted"/>
<accession>A0ABV8VPL7</accession>
<dbReference type="RefSeq" id="WP_378568448.1">
    <property type="nucleotide sequence ID" value="NZ_JBHSDL010000038.1"/>
</dbReference>
<evidence type="ECO:0000313" key="1">
    <source>
        <dbReference type="EMBL" id="MFC4377602.1"/>
    </source>
</evidence>